<dbReference type="Proteomes" id="UP001389717">
    <property type="component" value="Unassembled WGS sequence"/>
</dbReference>
<evidence type="ECO:0000256" key="1">
    <source>
        <dbReference type="SAM" id="SignalP"/>
    </source>
</evidence>
<name>A0ABU9KAG7_9BACI</name>
<organism evidence="2 3">
    <name type="scientific">Rossellomorea oryzaecorticis</name>
    <dbReference type="NCBI Taxonomy" id="1396505"/>
    <lineage>
        <taxon>Bacteria</taxon>
        <taxon>Bacillati</taxon>
        <taxon>Bacillota</taxon>
        <taxon>Bacilli</taxon>
        <taxon>Bacillales</taxon>
        <taxon>Bacillaceae</taxon>
        <taxon>Rossellomorea</taxon>
    </lineage>
</organism>
<evidence type="ECO:0000313" key="2">
    <source>
        <dbReference type="EMBL" id="MEL3973095.1"/>
    </source>
</evidence>
<proteinExistence type="predicted"/>
<comment type="caution">
    <text evidence="2">The sequence shown here is derived from an EMBL/GenBank/DDBJ whole genome shotgun (WGS) entry which is preliminary data.</text>
</comment>
<dbReference type="Pfam" id="PF13158">
    <property type="entry name" value="DUF3993"/>
    <property type="match status" value="1"/>
</dbReference>
<feature type="chain" id="PRO_5045255654" evidence="1">
    <location>
        <begin position="22"/>
        <end position="168"/>
    </location>
</feature>
<feature type="signal peptide" evidence="1">
    <location>
        <begin position="1"/>
        <end position="21"/>
    </location>
</feature>
<sequence length="168" mass="19103">MAKRRLLLLFMIIGLVSASCGQVNQTQASTFKGKQAIHFVKEAFQTQVSLSEQPQSLEAVNKQLQTFFTEELSDSFIEENVVKVENGYQTFGSDFAPHYIPFFKYDESTQVEFADGKWYIWEQRSGEEEGPIKTEPGVEVVVLSKEKGDWKVSSITNELPKNVQSNHE</sequence>
<gene>
    <name evidence="2" type="ORF">AAEO50_12485</name>
</gene>
<accession>A0ABU9KAG7</accession>
<protein>
    <submittedName>
        <fullName evidence="2">DUF3993 domain-containing protein</fullName>
    </submittedName>
</protein>
<evidence type="ECO:0000313" key="3">
    <source>
        <dbReference type="Proteomes" id="UP001389717"/>
    </source>
</evidence>
<dbReference type="PROSITE" id="PS51257">
    <property type="entry name" value="PROKAR_LIPOPROTEIN"/>
    <property type="match status" value="1"/>
</dbReference>
<dbReference type="EMBL" id="JBBYAF010000023">
    <property type="protein sequence ID" value="MEL3973095.1"/>
    <property type="molecule type" value="Genomic_DNA"/>
</dbReference>
<dbReference type="InterPro" id="IPR025056">
    <property type="entry name" value="DUF3993"/>
</dbReference>
<keyword evidence="1" id="KW-0732">Signal</keyword>
<dbReference type="RefSeq" id="WP_341984069.1">
    <property type="nucleotide sequence ID" value="NZ_JBBYAF010000023.1"/>
</dbReference>
<keyword evidence="3" id="KW-1185">Reference proteome</keyword>
<reference evidence="2 3" key="1">
    <citation type="submission" date="2024-04" db="EMBL/GenBank/DDBJ databases">
        <title>Bacillus oryzaecorticis sp. nov., a moderately halophilic bacterium isolated from rice husks.</title>
        <authorList>
            <person name="Zhu H.-S."/>
        </authorList>
    </citation>
    <scope>NUCLEOTIDE SEQUENCE [LARGE SCALE GENOMIC DNA]</scope>
    <source>
        <strain evidence="2 3">ZC255</strain>
    </source>
</reference>